<feature type="region of interest" description="Disordered" evidence="1">
    <location>
        <begin position="261"/>
        <end position="286"/>
    </location>
</feature>
<feature type="region of interest" description="Disordered" evidence="1">
    <location>
        <begin position="1"/>
        <end position="41"/>
    </location>
</feature>
<name>A0A5E4PIZ3_9COXI</name>
<organism evidence="2 3">
    <name type="scientific">Aquicella siphonis</name>
    <dbReference type="NCBI Taxonomy" id="254247"/>
    <lineage>
        <taxon>Bacteria</taxon>
        <taxon>Pseudomonadati</taxon>
        <taxon>Pseudomonadota</taxon>
        <taxon>Gammaproteobacteria</taxon>
        <taxon>Legionellales</taxon>
        <taxon>Coxiellaceae</taxon>
        <taxon>Aquicella</taxon>
    </lineage>
</organism>
<dbReference type="AlphaFoldDB" id="A0A5E4PIZ3"/>
<dbReference type="RefSeq" id="WP_148339670.1">
    <property type="nucleotide sequence ID" value="NZ_LR699119.1"/>
</dbReference>
<gene>
    <name evidence="2" type="ORF">AQUSIP_17190</name>
</gene>
<accession>A0A5E4PIZ3</accession>
<evidence type="ECO:0000256" key="1">
    <source>
        <dbReference type="SAM" id="MobiDB-lite"/>
    </source>
</evidence>
<proteinExistence type="predicted"/>
<feature type="compositionally biased region" description="Polar residues" evidence="1">
    <location>
        <begin position="21"/>
        <end position="36"/>
    </location>
</feature>
<reference evidence="2 3" key="1">
    <citation type="submission" date="2019-08" db="EMBL/GenBank/DDBJ databases">
        <authorList>
            <person name="Guy L."/>
        </authorList>
    </citation>
    <scope>NUCLEOTIDE SEQUENCE [LARGE SCALE GENOMIC DNA]</scope>
    <source>
        <strain evidence="2 3">SGT-108</strain>
    </source>
</reference>
<evidence type="ECO:0000313" key="3">
    <source>
        <dbReference type="Proteomes" id="UP000324194"/>
    </source>
</evidence>
<keyword evidence="3" id="KW-1185">Reference proteome</keyword>
<protein>
    <submittedName>
        <fullName evidence="2">Uncharacterized protein</fullName>
    </submittedName>
</protein>
<feature type="compositionally biased region" description="Low complexity" evidence="1">
    <location>
        <begin position="267"/>
        <end position="277"/>
    </location>
</feature>
<dbReference type="EMBL" id="LR699119">
    <property type="protein sequence ID" value="VVC76407.1"/>
    <property type="molecule type" value="Genomic_DNA"/>
</dbReference>
<evidence type="ECO:0000313" key="2">
    <source>
        <dbReference type="EMBL" id="VVC76407.1"/>
    </source>
</evidence>
<dbReference type="KEGG" id="asip:AQUSIP_17190"/>
<dbReference type="Proteomes" id="UP000324194">
    <property type="component" value="Chromosome 1"/>
</dbReference>
<sequence length="286" mass="31656">MPRFKRKSDSIDAPPAKKQKLTTGNQSEISAISTSMTTDATTPIPAMATAPANPAETIISTQQNTIPERAGYYGRRLVNLRGEFVDAPGADIITYDYWRDSRLVNGDADQLEFLLLNTKSNELIKFRPQSKEMSDLREFLKNKPDIRPLMKSDLNMLKESLLKDVQAIAFHTFRYRLTKSSKKSDAIPASTNNEPAGSIYNPKPVLPSISTLFGFNMFSPGHSTTQSANPVILNQVNANTLPPITQNANALFPLIRKQVTQVPQGNPSQQPKLLQLQPQPPNGPKI</sequence>